<protein>
    <submittedName>
        <fullName evidence="1">Uncharacterized protein</fullName>
    </submittedName>
</protein>
<reference evidence="1" key="1">
    <citation type="submission" date="2021-05" db="EMBL/GenBank/DDBJ databases">
        <authorList>
            <person name="Alioto T."/>
            <person name="Alioto T."/>
            <person name="Gomez Garrido J."/>
        </authorList>
    </citation>
    <scope>NUCLEOTIDE SEQUENCE</scope>
</reference>
<dbReference type="EMBL" id="HBUF01083001">
    <property type="protein sequence ID" value="CAG6633543.1"/>
    <property type="molecule type" value="Transcribed_RNA"/>
</dbReference>
<name>A0A8D8VRZ0_9HEMI</name>
<evidence type="ECO:0000313" key="1">
    <source>
        <dbReference type="EMBL" id="CAG6633542.1"/>
    </source>
</evidence>
<dbReference type="EMBL" id="HBUF01083000">
    <property type="protein sequence ID" value="CAG6633542.1"/>
    <property type="molecule type" value="Transcribed_RNA"/>
</dbReference>
<accession>A0A8D8VRZ0</accession>
<dbReference type="AlphaFoldDB" id="A0A8D8VRZ0"/>
<organism evidence="1">
    <name type="scientific">Cacopsylla melanoneura</name>
    <dbReference type="NCBI Taxonomy" id="428564"/>
    <lineage>
        <taxon>Eukaryota</taxon>
        <taxon>Metazoa</taxon>
        <taxon>Ecdysozoa</taxon>
        <taxon>Arthropoda</taxon>
        <taxon>Hexapoda</taxon>
        <taxon>Insecta</taxon>
        <taxon>Pterygota</taxon>
        <taxon>Neoptera</taxon>
        <taxon>Paraneoptera</taxon>
        <taxon>Hemiptera</taxon>
        <taxon>Sternorrhyncha</taxon>
        <taxon>Psylloidea</taxon>
        <taxon>Psyllidae</taxon>
        <taxon>Psyllinae</taxon>
        <taxon>Cacopsylla</taxon>
    </lineage>
</organism>
<proteinExistence type="predicted"/>
<sequence>MSCFRSCGSPCSPCSPDSIQTPCSPCSVGDICDSPCSIYTPSSPCSVGDICESPSSIYSPCSPWAFTNCKKNAPAGLPFVRGAMPPHSALGKQYSEGQVLNQLLMKSYTEEMARIKQ</sequence>
<dbReference type="EMBL" id="HBUF01258589">
    <property type="protein sequence ID" value="CAG6682266.1"/>
    <property type="molecule type" value="Transcribed_RNA"/>
</dbReference>